<dbReference type="InterPro" id="IPR036390">
    <property type="entry name" value="WH_DNA-bd_sf"/>
</dbReference>
<keyword evidence="3" id="KW-0804">Transcription</keyword>
<keyword evidence="1" id="KW-0805">Transcription regulation</keyword>
<dbReference type="GO" id="GO:0003677">
    <property type="term" value="F:DNA binding"/>
    <property type="evidence" value="ECO:0007669"/>
    <property type="project" value="UniProtKB-KW"/>
</dbReference>
<reference evidence="5 6" key="1">
    <citation type="submission" date="2018-07" db="EMBL/GenBank/DDBJ databases">
        <title>Genomic Encyclopedia of Type Strains, Phase IV (KMG-IV): sequencing the most valuable type-strain genomes for metagenomic binning, comparative biology and taxonomic classification.</title>
        <authorList>
            <person name="Goeker M."/>
        </authorList>
    </citation>
    <scope>NUCLEOTIDE SEQUENCE [LARGE SCALE GENOMIC DNA]</scope>
    <source>
        <strain evidence="5 6">DSM 14364</strain>
    </source>
</reference>
<dbReference type="RefSeq" id="WP_114768290.1">
    <property type="nucleotide sequence ID" value="NZ_QQBB01000001.1"/>
</dbReference>
<comment type="caution">
    <text evidence="5">The sequence shown here is derived from an EMBL/GenBank/DDBJ whole genome shotgun (WGS) entry which is preliminary data.</text>
</comment>
<dbReference type="Pfam" id="PF00027">
    <property type="entry name" value="cNMP_binding"/>
    <property type="match status" value="1"/>
</dbReference>
<dbReference type="InterPro" id="IPR014710">
    <property type="entry name" value="RmlC-like_jellyroll"/>
</dbReference>
<dbReference type="EMBL" id="QQBB01000001">
    <property type="protein sequence ID" value="RDI62139.1"/>
    <property type="molecule type" value="Genomic_DNA"/>
</dbReference>
<dbReference type="GO" id="GO:0006355">
    <property type="term" value="P:regulation of DNA-templated transcription"/>
    <property type="evidence" value="ECO:0007669"/>
    <property type="project" value="InterPro"/>
</dbReference>
<organism evidence="5 6">
    <name type="scientific">Microvirga subterranea</name>
    <dbReference type="NCBI Taxonomy" id="186651"/>
    <lineage>
        <taxon>Bacteria</taxon>
        <taxon>Pseudomonadati</taxon>
        <taxon>Pseudomonadota</taxon>
        <taxon>Alphaproteobacteria</taxon>
        <taxon>Hyphomicrobiales</taxon>
        <taxon>Methylobacteriaceae</taxon>
        <taxon>Microvirga</taxon>
    </lineage>
</organism>
<name>A0A370HUE8_9HYPH</name>
<gene>
    <name evidence="5" type="ORF">DES45_101406</name>
</gene>
<dbReference type="InterPro" id="IPR018490">
    <property type="entry name" value="cNMP-bd_dom_sf"/>
</dbReference>
<dbReference type="OrthoDB" id="7584044at2"/>
<evidence type="ECO:0000313" key="5">
    <source>
        <dbReference type="EMBL" id="RDI62139.1"/>
    </source>
</evidence>
<dbReference type="SMART" id="SM00419">
    <property type="entry name" value="HTH_CRP"/>
    <property type="match status" value="1"/>
</dbReference>
<dbReference type="InterPro" id="IPR036388">
    <property type="entry name" value="WH-like_DNA-bd_sf"/>
</dbReference>
<dbReference type="CDD" id="cd00038">
    <property type="entry name" value="CAP_ED"/>
    <property type="match status" value="1"/>
</dbReference>
<evidence type="ECO:0000256" key="1">
    <source>
        <dbReference type="ARBA" id="ARBA00023015"/>
    </source>
</evidence>
<keyword evidence="2" id="KW-0238">DNA-binding</keyword>
<sequence length="247" mass="27842">MQTKAGDHPGDVLIRKLEQRDRLSEEEKSVLARAVARIREFAVDEDLVREGERPTESTLLIDGFAARYKGLADGRRQITAIHVAGDFVDLHSFLLHRMDHGVVALSPCRTGAVPHETLREITERYPHLARLLWLNTLIDGAIHREWLVAMGRRPAVSQMAHLICELFLRLRAIGRTEGGSFRLPLTQAELGDTLGLSTVHVNRTLQELRAAGLVTWRDQIVTINDWDGLAAMAEFDPSFLYLESEPR</sequence>
<dbReference type="Pfam" id="PF13545">
    <property type="entry name" value="HTH_Crp_2"/>
    <property type="match status" value="1"/>
</dbReference>
<keyword evidence="6" id="KW-1185">Reference proteome</keyword>
<dbReference type="Proteomes" id="UP000254925">
    <property type="component" value="Unassembled WGS sequence"/>
</dbReference>
<dbReference type="AlphaFoldDB" id="A0A370HUE8"/>
<protein>
    <submittedName>
        <fullName evidence="5">CRP-like cAMP-binding protein</fullName>
    </submittedName>
</protein>
<evidence type="ECO:0000313" key="6">
    <source>
        <dbReference type="Proteomes" id="UP000254925"/>
    </source>
</evidence>
<dbReference type="Gene3D" id="2.60.120.10">
    <property type="entry name" value="Jelly Rolls"/>
    <property type="match status" value="1"/>
</dbReference>
<dbReference type="PROSITE" id="PS51063">
    <property type="entry name" value="HTH_CRP_2"/>
    <property type="match status" value="1"/>
</dbReference>
<proteinExistence type="predicted"/>
<dbReference type="SUPFAM" id="SSF46785">
    <property type="entry name" value="Winged helix' DNA-binding domain"/>
    <property type="match status" value="1"/>
</dbReference>
<evidence type="ECO:0000256" key="2">
    <source>
        <dbReference type="ARBA" id="ARBA00023125"/>
    </source>
</evidence>
<dbReference type="SUPFAM" id="SSF51206">
    <property type="entry name" value="cAMP-binding domain-like"/>
    <property type="match status" value="1"/>
</dbReference>
<evidence type="ECO:0000256" key="3">
    <source>
        <dbReference type="ARBA" id="ARBA00023163"/>
    </source>
</evidence>
<evidence type="ECO:0000259" key="4">
    <source>
        <dbReference type="PROSITE" id="PS51063"/>
    </source>
</evidence>
<dbReference type="InterPro" id="IPR012318">
    <property type="entry name" value="HTH_CRP"/>
</dbReference>
<dbReference type="Gene3D" id="1.10.10.10">
    <property type="entry name" value="Winged helix-like DNA-binding domain superfamily/Winged helix DNA-binding domain"/>
    <property type="match status" value="1"/>
</dbReference>
<feature type="domain" description="HTH crp-type" evidence="4">
    <location>
        <begin position="157"/>
        <end position="227"/>
    </location>
</feature>
<accession>A0A370HUE8</accession>
<dbReference type="InterPro" id="IPR000595">
    <property type="entry name" value="cNMP-bd_dom"/>
</dbReference>